<sequence>MKEEYQTIQNRLKNQLKKERYEHTVGVMYTAASLAMCHDADIHQAMLAGLLHDCAKYGSLDEQIKRCHEKHIVLSEAEIQMPSLAHAKLGAYLAKHEYGITDGAVLSAIRYHTTGQPGMSLLEKIIYIADYIEPGRKEIPGLSKIRRAAFTDLDRAVALAAKGTIKYLKMAGKPIDKLTIKTYEYYNDEKIFT</sequence>
<dbReference type="InterPro" id="IPR005249">
    <property type="entry name" value="YqeK"/>
</dbReference>
<accession>A0ABT2T9Y8</accession>
<dbReference type="InterPro" id="IPR051094">
    <property type="entry name" value="Diverse_Catalytic_Enzymes"/>
</dbReference>
<dbReference type="InterPro" id="IPR006674">
    <property type="entry name" value="HD_domain"/>
</dbReference>
<keyword evidence="2" id="KW-0479">Metal-binding</keyword>
<evidence type="ECO:0000313" key="8">
    <source>
        <dbReference type="EMBL" id="MCU6746682.1"/>
    </source>
</evidence>
<name>A0ABT2T9Y8_9FIRM</name>
<feature type="domain" description="HD" evidence="7">
    <location>
        <begin position="20"/>
        <end position="135"/>
    </location>
</feature>
<dbReference type="PROSITE" id="PS51831">
    <property type="entry name" value="HD"/>
    <property type="match status" value="1"/>
</dbReference>
<protein>
    <recommendedName>
        <fullName evidence="1">bis(5'-nucleosyl)-tetraphosphatase (symmetrical)</fullName>
        <ecNumber evidence="1">3.6.1.41</ecNumber>
    </recommendedName>
</protein>
<dbReference type="NCBIfam" id="TIGR00488">
    <property type="entry name" value="bis(5'-nucleosyl)-tetraphosphatase (symmetrical) YqeK"/>
    <property type="match status" value="1"/>
</dbReference>
<dbReference type="SUPFAM" id="SSF109604">
    <property type="entry name" value="HD-domain/PDEase-like"/>
    <property type="match status" value="1"/>
</dbReference>
<dbReference type="Gene3D" id="1.10.3210.10">
    <property type="entry name" value="Hypothetical protein af1432"/>
    <property type="match status" value="1"/>
</dbReference>
<dbReference type="EMBL" id="JAOQJX010000003">
    <property type="protein sequence ID" value="MCU6746682.1"/>
    <property type="molecule type" value="Genomic_DNA"/>
</dbReference>
<dbReference type="Proteomes" id="UP001652394">
    <property type="component" value="Unassembled WGS sequence"/>
</dbReference>
<dbReference type="RefSeq" id="WP_059069510.1">
    <property type="nucleotide sequence ID" value="NZ_JAOQJX010000003.1"/>
</dbReference>
<dbReference type="Pfam" id="PF01966">
    <property type="entry name" value="HD"/>
    <property type="match status" value="1"/>
</dbReference>
<dbReference type="PANTHER" id="PTHR35795">
    <property type="entry name" value="SLR1885 PROTEIN"/>
    <property type="match status" value="1"/>
</dbReference>
<evidence type="ECO:0000256" key="3">
    <source>
        <dbReference type="ARBA" id="ARBA00022741"/>
    </source>
</evidence>
<gene>
    <name evidence="8" type="primary">yqeK</name>
    <name evidence="8" type="ORF">OCV51_03245</name>
</gene>
<keyword evidence="9" id="KW-1185">Reference proteome</keyword>
<reference evidence="8 9" key="1">
    <citation type="journal article" date="2021" name="ISME Commun">
        <title>Automated analysis of genomic sequences facilitates high-throughput and comprehensive description of bacteria.</title>
        <authorList>
            <person name="Hitch T.C.A."/>
        </authorList>
    </citation>
    <scope>NUCLEOTIDE SEQUENCE [LARGE SCALE GENOMIC DNA]</scope>
    <source>
        <strain evidence="8 9">H2_18</strain>
    </source>
</reference>
<dbReference type="SMART" id="SM00471">
    <property type="entry name" value="HDc"/>
    <property type="match status" value="1"/>
</dbReference>
<dbReference type="InterPro" id="IPR003607">
    <property type="entry name" value="HD/PDEase_dom"/>
</dbReference>
<evidence type="ECO:0000256" key="1">
    <source>
        <dbReference type="ARBA" id="ARBA00012506"/>
    </source>
</evidence>
<evidence type="ECO:0000256" key="4">
    <source>
        <dbReference type="ARBA" id="ARBA00022801"/>
    </source>
</evidence>
<evidence type="ECO:0000256" key="2">
    <source>
        <dbReference type="ARBA" id="ARBA00022723"/>
    </source>
</evidence>
<evidence type="ECO:0000259" key="7">
    <source>
        <dbReference type="PROSITE" id="PS51831"/>
    </source>
</evidence>
<dbReference type="PANTHER" id="PTHR35795:SF1">
    <property type="entry name" value="BIS(5'-NUCLEOSYL)-TETRAPHOSPHATASE, SYMMETRICAL"/>
    <property type="match status" value="1"/>
</dbReference>
<keyword evidence="4 8" id="KW-0378">Hydrolase</keyword>
<keyword evidence="5" id="KW-0408">Iron</keyword>
<keyword evidence="3" id="KW-0547">Nucleotide-binding</keyword>
<evidence type="ECO:0000256" key="5">
    <source>
        <dbReference type="ARBA" id="ARBA00023004"/>
    </source>
</evidence>
<proteinExistence type="predicted"/>
<evidence type="ECO:0000313" key="9">
    <source>
        <dbReference type="Proteomes" id="UP001652394"/>
    </source>
</evidence>
<dbReference type="GO" id="GO:0008803">
    <property type="term" value="F:bis(5'-nucleosyl)-tetraphosphatase (symmetrical) activity"/>
    <property type="evidence" value="ECO:0007669"/>
    <property type="project" value="UniProtKB-EC"/>
</dbReference>
<comment type="catalytic activity">
    <reaction evidence="6">
        <text>P(1),P(4)-bis(5'-adenosyl) tetraphosphate + H2O = 2 ADP + 2 H(+)</text>
        <dbReference type="Rhea" id="RHEA:24252"/>
        <dbReference type="ChEBI" id="CHEBI:15377"/>
        <dbReference type="ChEBI" id="CHEBI:15378"/>
        <dbReference type="ChEBI" id="CHEBI:58141"/>
        <dbReference type="ChEBI" id="CHEBI:456216"/>
        <dbReference type="EC" id="3.6.1.41"/>
    </reaction>
</comment>
<dbReference type="CDD" id="cd00077">
    <property type="entry name" value="HDc"/>
    <property type="match status" value="1"/>
</dbReference>
<dbReference type="EC" id="3.6.1.41" evidence="1"/>
<organism evidence="8 9">
    <name type="scientific">Faecalicatena acetigenes</name>
    <dbReference type="NCBI Taxonomy" id="2981790"/>
    <lineage>
        <taxon>Bacteria</taxon>
        <taxon>Bacillati</taxon>
        <taxon>Bacillota</taxon>
        <taxon>Clostridia</taxon>
        <taxon>Lachnospirales</taxon>
        <taxon>Lachnospiraceae</taxon>
        <taxon>Faecalicatena</taxon>
    </lineage>
</organism>
<comment type="caution">
    <text evidence="8">The sequence shown here is derived from an EMBL/GenBank/DDBJ whole genome shotgun (WGS) entry which is preliminary data.</text>
</comment>
<evidence type="ECO:0000256" key="6">
    <source>
        <dbReference type="ARBA" id="ARBA00049417"/>
    </source>
</evidence>